<evidence type="ECO:0000256" key="6">
    <source>
        <dbReference type="ARBA" id="ARBA00023098"/>
    </source>
</evidence>
<evidence type="ECO:0000256" key="4">
    <source>
        <dbReference type="ARBA" id="ARBA00022832"/>
    </source>
</evidence>
<dbReference type="Pfam" id="PF01643">
    <property type="entry name" value="Acyl-ACP_TE"/>
    <property type="match status" value="1"/>
</dbReference>
<keyword evidence="5" id="KW-0809">Transit peptide</keyword>
<dbReference type="RefSeq" id="WP_289511809.1">
    <property type="nucleotide sequence ID" value="NZ_JAUDEA010000016.1"/>
</dbReference>
<evidence type="ECO:0000256" key="1">
    <source>
        <dbReference type="ARBA" id="ARBA00006500"/>
    </source>
</evidence>
<reference evidence="10" key="1">
    <citation type="submission" date="2023-06" db="EMBL/GenBank/DDBJ databases">
        <title>Identification and characterization of horizontal gene transfer across gut microbiota members of farm animals based on homology search.</title>
        <authorList>
            <person name="Schwarzerova J."/>
            <person name="Nykrynova M."/>
            <person name="Jureckova K."/>
            <person name="Cejkova D."/>
            <person name="Rychlik I."/>
        </authorList>
    </citation>
    <scope>NUCLEOTIDE SEQUENCE</scope>
    <source>
        <strain evidence="10">153_Feed</strain>
    </source>
</reference>
<gene>
    <name evidence="10" type="ORF">QUW25_08655</name>
</gene>
<accession>A0ABT7V550</accession>
<dbReference type="PANTHER" id="PTHR31727">
    <property type="entry name" value="OLEOYL-ACYL CARRIER PROTEIN THIOESTERASE 1, CHLOROPLASTIC"/>
    <property type="match status" value="1"/>
</dbReference>
<comment type="caution">
    <text evidence="10">The sequence shown here is derived from an EMBL/GenBank/DDBJ whole genome shotgun (WGS) entry which is preliminary data.</text>
</comment>
<evidence type="ECO:0000259" key="9">
    <source>
        <dbReference type="Pfam" id="PF20791"/>
    </source>
</evidence>
<feature type="domain" description="Acyl-ACP thioesterase N-terminal hotdog" evidence="8">
    <location>
        <begin position="7"/>
        <end position="124"/>
    </location>
</feature>
<evidence type="ECO:0000259" key="8">
    <source>
        <dbReference type="Pfam" id="PF01643"/>
    </source>
</evidence>
<keyword evidence="7" id="KW-0275">Fatty acid biosynthesis</keyword>
<proteinExistence type="inferred from homology"/>
<keyword evidence="2" id="KW-0444">Lipid biosynthesis</keyword>
<keyword evidence="4" id="KW-0276">Fatty acid metabolism</keyword>
<evidence type="ECO:0000256" key="2">
    <source>
        <dbReference type="ARBA" id="ARBA00022516"/>
    </source>
</evidence>
<dbReference type="InterPro" id="IPR002864">
    <property type="entry name" value="Acyl-ACP_thioesterase_NHD"/>
</dbReference>
<feature type="domain" description="Acyl-ACP thioesterase-like C-terminal" evidence="9">
    <location>
        <begin position="156"/>
        <end position="208"/>
    </location>
</feature>
<dbReference type="PANTHER" id="PTHR31727:SF6">
    <property type="entry name" value="OLEOYL-ACYL CARRIER PROTEIN THIOESTERASE 1, CHLOROPLASTIC"/>
    <property type="match status" value="1"/>
</dbReference>
<dbReference type="SUPFAM" id="SSF54637">
    <property type="entry name" value="Thioesterase/thiol ester dehydrase-isomerase"/>
    <property type="match status" value="2"/>
</dbReference>
<protein>
    <submittedName>
        <fullName evidence="10">Thioesterase</fullName>
    </submittedName>
</protein>
<keyword evidence="3" id="KW-0378">Hydrolase</keyword>
<reference evidence="10" key="2">
    <citation type="submission" date="2023-06" db="EMBL/GenBank/DDBJ databases">
        <authorList>
            <person name="Zeman M."/>
            <person name="Kubasova T."/>
            <person name="Jahodarova E."/>
            <person name="Nykrynova M."/>
            <person name="Rychlik I."/>
        </authorList>
    </citation>
    <scope>NUCLEOTIDE SEQUENCE</scope>
    <source>
        <strain evidence="10">153_Feed</strain>
    </source>
</reference>
<dbReference type="Proteomes" id="UP001529256">
    <property type="component" value="Unassembled WGS sequence"/>
</dbReference>
<dbReference type="InterPro" id="IPR045023">
    <property type="entry name" value="FATA/B"/>
</dbReference>
<keyword evidence="11" id="KW-1185">Reference proteome</keyword>
<evidence type="ECO:0000313" key="11">
    <source>
        <dbReference type="Proteomes" id="UP001529256"/>
    </source>
</evidence>
<evidence type="ECO:0000256" key="5">
    <source>
        <dbReference type="ARBA" id="ARBA00022946"/>
    </source>
</evidence>
<dbReference type="InterPro" id="IPR049427">
    <property type="entry name" value="Acyl-ACP_TE_C"/>
</dbReference>
<dbReference type="Pfam" id="PF20791">
    <property type="entry name" value="Acyl-ACP_TE_C"/>
    <property type="match status" value="1"/>
</dbReference>
<dbReference type="Gene3D" id="3.10.129.10">
    <property type="entry name" value="Hotdog Thioesterase"/>
    <property type="match status" value="1"/>
</dbReference>
<sequence>MYAFEGRVRYSECDEAGRLSLVSAMNYLQDCSTFQSAELGQGIGSLTDRRLAWVLANWAIEVTRLPRFGEKIRVSTWCYEMSRAHALRNFRIEEASGATLVSADSQWFVFDVESGHATRVPDDQRVYLSEEPRLDMAPLARRIRVSGEGEAAPCVKVAQSYLDTNHHVNNAQYVRLALDALESLGHEAPLGRIQVQYRSMALLGDVVAARAFACEGGWDVVLSDESGSTYAIVRLQA</sequence>
<dbReference type="EMBL" id="JAUDEA010000016">
    <property type="protein sequence ID" value="MDM8271732.1"/>
    <property type="molecule type" value="Genomic_DNA"/>
</dbReference>
<evidence type="ECO:0000256" key="3">
    <source>
        <dbReference type="ARBA" id="ARBA00022801"/>
    </source>
</evidence>
<organism evidence="10 11">
    <name type="scientific">Thermophilibacter provencensis</name>
    <dbReference type="NCBI Taxonomy" id="1852386"/>
    <lineage>
        <taxon>Bacteria</taxon>
        <taxon>Bacillati</taxon>
        <taxon>Actinomycetota</taxon>
        <taxon>Coriobacteriia</taxon>
        <taxon>Coriobacteriales</taxon>
        <taxon>Atopobiaceae</taxon>
        <taxon>Thermophilibacter</taxon>
    </lineage>
</organism>
<dbReference type="CDD" id="cd00586">
    <property type="entry name" value="4HBT"/>
    <property type="match status" value="1"/>
</dbReference>
<name>A0ABT7V550_9ACTN</name>
<evidence type="ECO:0000256" key="7">
    <source>
        <dbReference type="ARBA" id="ARBA00023160"/>
    </source>
</evidence>
<evidence type="ECO:0000313" key="10">
    <source>
        <dbReference type="EMBL" id="MDM8271732.1"/>
    </source>
</evidence>
<comment type="similarity">
    <text evidence="1">Belongs to the acyl-ACP thioesterase family.</text>
</comment>
<dbReference type="InterPro" id="IPR029069">
    <property type="entry name" value="HotDog_dom_sf"/>
</dbReference>
<keyword evidence="6" id="KW-0443">Lipid metabolism</keyword>